<dbReference type="OrthoDB" id="10349854at2759"/>
<reference evidence="1" key="1">
    <citation type="submission" date="2021-02" db="EMBL/GenBank/DDBJ databases">
        <authorList>
            <person name="Dougan E. K."/>
            <person name="Rhodes N."/>
            <person name="Thang M."/>
            <person name="Chan C."/>
        </authorList>
    </citation>
    <scope>NUCLEOTIDE SEQUENCE</scope>
</reference>
<protein>
    <submittedName>
        <fullName evidence="1">Uncharacterized protein</fullName>
    </submittedName>
</protein>
<organism evidence="1 2">
    <name type="scientific">Symbiodinium necroappetens</name>
    <dbReference type="NCBI Taxonomy" id="1628268"/>
    <lineage>
        <taxon>Eukaryota</taxon>
        <taxon>Sar</taxon>
        <taxon>Alveolata</taxon>
        <taxon>Dinophyceae</taxon>
        <taxon>Suessiales</taxon>
        <taxon>Symbiodiniaceae</taxon>
        <taxon>Symbiodinium</taxon>
    </lineage>
</organism>
<feature type="non-terminal residue" evidence="1">
    <location>
        <position position="1"/>
    </location>
</feature>
<name>A0A812WZR0_9DINO</name>
<sequence length="126" mass="14544">EELQDPVHRPLPQFAANVKCSESFLKAMRTFLPPEVSQRANDLQTECRKVVLSISQMQNGCPLGLTKEEFFALAAYAFDIRQKFPDAPVHQNFYVHLRKSVRQRDRGSLEDLGAYLQHWLKGLEKQ</sequence>
<accession>A0A812WZR0</accession>
<feature type="non-terminal residue" evidence="1">
    <location>
        <position position="126"/>
    </location>
</feature>
<proteinExistence type="predicted"/>
<dbReference type="AlphaFoldDB" id="A0A812WZR0"/>
<keyword evidence="2" id="KW-1185">Reference proteome</keyword>
<gene>
    <name evidence="1" type="ORF">SNEC2469_LOCUS20125</name>
</gene>
<evidence type="ECO:0000313" key="1">
    <source>
        <dbReference type="EMBL" id="CAE7698314.1"/>
    </source>
</evidence>
<dbReference type="Proteomes" id="UP000601435">
    <property type="component" value="Unassembled WGS sequence"/>
</dbReference>
<comment type="caution">
    <text evidence="1">The sequence shown here is derived from an EMBL/GenBank/DDBJ whole genome shotgun (WGS) entry which is preliminary data.</text>
</comment>
<evidence type="ECO:0000313" key="2">
    <source>
        <dbReference type="Proteomes" id="UP000601435"/>
    </source>
</evidence>
<dbReference type="EMBL" id="CAJNJA010034802">
    <property type="protein sequence ID" value="CAE7698314.1"/>
    <property type="molecule type" value="Genomic_DNA"/>
</dbReference>